<gene>
    <name evidence="2" type="ORF">SD71_18855</name>
</gene>
<feature type="compositionally biased region" description="Acidic residues" evidence="1">
    <location>
        <begin position="70"/>
        <end position="92"/>
    </location>
</feature>
<reference evidence="2 3" key="1">
    <citation type="submission" date="2014-12" db="EMBL/GenBank/DDBJ databases">
        <title>Draft genome sequence of Cohnella kolymensis strain B-2846.</title>
        <authorList>
            <person name="Karlyshev A.V."/>
            <person name="Kudryashova E.B."/>
        </authorList>
    </citation>
    <scope>NUCLEOTIDE SEQUENCE [LARGE SCALE GENOMIC DNA]</scope>
    <source>
        <strain evidence="2 3">VKM B-2846</strain>
    </source>
</reference>
<keyword evidence="3" id="KW-1185">Reference proteome</keyword>
<proteinExistence type="predicted"/>
<organism evidence="2 3">
    <name type="scientific">Cohnella kolymensis</name>
    <dbReference type="NCBI Taxonomy" id="1590652"/>
    <lineage>
        <taxon>Bacteria</taxon>
        <taxon>Bacillati</taxon>
        <taxon>Bacillota</taxon>
        <taxon>Bacilli</taxon>
        <taxon>Bacillales</taxon>
        <taxon>Paenibacillaceae</taxon>
        <taxon>Cohnella</taxon>
    </lineage>
</organism>
<name>A0ABR5A0F2_9BACL</name>
<dbReference type="Proteomes" id="UP000054526">
    <property type="component" value="Unassembled WGS sequence"/>
</dbReference>
<protein>
    <submittedName>
        <fullName evidence="2">Uncharacterized protein</fullName>
    </submittedName>
</protein>
<comment type="caution">
    <text evidence="2">The sequence shown here is derived from an EMBL/GenBank/DDBJ whole genome shotgun (WGS) entry which is preliminary data.</text>
</comment>
<feature type="region of interest" description="Disordered" evidence="1">
    <location>
        <begin position="49"/>
        <end position="111"/>
    </location>
</feature>
<sequence>MDSALTIVPHSAFPTMEMVTVSTAGDALGGLGLGACCVAFGEGDGVGDTEADGALDGDSSAGAEGVGDTAGDDFLDGDADETGDDGSTDEDAVASGELSGEITGEGETAGVADPPSCMLPVICCAPVALDGLALLSPHPAKSSTTANNKTTILFTAASSFP</sequence>
<evidence type="ECO:0000256" key="1">
    <source>
        <dbReference type="SAM" id="MobiDB-lite"/>
    </source>
</evidence>
<evidence type="ECO:0000313" key="2">
    <source>
        <dbReference type="EMBL" id="KIL34543.1"/>
    </source>
</evidence>
<dbReference type="EMBL" id="JXAL01000029">
    <property type="protein sequence ID" value="KIL34543.1"/>
    <property type="molecule type" value="Genomic_DNA"/>
</dbReference>
<accession>A0ABR5A0F2</accession>
<evidence type="ECO:0000313" key="3">
    <source>
        <dbReference type="Proteomes" id="UP000054526"/>
    </source>
</evidence>